<protein>
    <submittedName>
        <fullName evidence="2">TPM domain-containing protein</fullName>
    </submittedName>
</protein>
<dbReference type="EMBL" id="JBHLWO010000001">
    <property type="protein sequence ID" value="MFC0316799.1"/>
    <property type="molecule type" value="Genomic_DNA"/>
</dbReference>
<proteinExistence type="predicted"/>
<keyword evidence="3" id="KW-1185">Reference proteome</keyword>
<accession>A0ABV6HDY8</accession>
<dbReference type="Gene3D" id="3.10.310.50">
    <property type="match status" value="1"/>
</dbReference>
<comment type="caution">
    <text evidence="2">The sequence shown here is derived from an EMBL/GenBank/DDBJ whole genome shotgun (WGS) entry which is preliminary data.</text>
</comment>
<dbReference type="Proteomes" id="UP001589774">
    <property type="component" value="Unassembled WGS sequence"/>
</dbReference>
<sequence>MNIFNSEEQEHIAHAIGLAEANTSGEIRICVEKRCDQEVLSRAAACFNQLGMHKTNLRNGVLIYLSVDDHKFAIIGDAGINNKVEPDFWDTTKDKMLAYFKTGNLVEGIIAGIESAGSKLKVLFPREHDDVNELPNDIVFMNRPK</sequence>
<reference evidence="2 3" key="1">
    <citation type="submission" date="2024-09" db="EMBL/GenBank/DDBJ databases">
        <authorList>
            <person name="Sun Q."/>
            <person name="Mori K."/>
        </authorList>
    </citation>
    <scope>NUCLEOTIDE SEQUENCE [LARGE SCALE GENOMIC DNA]</scope>
    <source>
        <strain evidence="2 3">CCM 7765</strain>
    </source>
</reference>
<organism evidence="2 3">
    <name type="scientific">Olivibacter oleidegradans</name>
    <dbReference type="NCBI Taxonomy" id="760123"/>
    <lineage>
        <taxon>Bacteria</taxon>
        <taxon>Pseudomonadati</taxon>
        <taxon>Bacteroidota</taxon>
        <taxon>Sphingobacteriia</taxon>
        <taxon>Sphingobacteriales</taxon>
        <taxon>Sphingobacteriaceae</taxon>
        <taxon>Olivibacter</taxon>
    </lineage>
</organism>
<dbReference type="PANTHER" id="PTHR30373:SF8">
    <property type="entry name" value="BLL7265 PROTEIN"/>
    <property type="match status" value="1"/>
</dbReference>
<name>A0ABV6HDY8_9SPHI</name>
<dbReference type="RefSeq" id="WP_013664040.1">
    <property type="nucleotide sequence ID" value="NZ_JBHLWO010000001.1"/>
</dbReference>
<dbReference type="Pfam" id="PF04536">
    <property type="entry name" value="TPM_phosphatase"/>
    <property type="match status" value="1"/>
</dbReference>
<dbReference type="InterPro" id="IPR007621">
    <property type="entry name" value="TPM_dom"/>
</dbReference>
<evidence type="ECO:0000313" key="2">
    <source>
        <dbReference type="EMBL" id="MFC0316799.1"/>
    </source>
</evidence>
<feature type="domain" description="TPM" evidence="1">
    <location>
        <begin position="2"/>
        <end position="116"/>
    </location>
</feature>
<gene>
    <name evidence="2" type="ORF">ACFFI0_00715</name>
</gene>
<dbReference type="PANTHER" id="PTHR30373">
    <property type="entry name" value="UPF0603 PROTEIN YGCG"/>
    <property type="match status" value="1"/>
</dbReference>
<evidence type="ECO:0000313" key="3">
    <source>
        <dbReference type="Proteomes" id="UP001589774"/>
    </source>
</evidence>
<evidence type="ECO:0000259" key="1">
    <source>
        <dbReference type="Pfam" id="PF04536"/>
    </source>
</evidence>